<name>A0ABP4SZB9_9ACTN</name>
<dbReference type="EMBL" id="BAAANF010000008">
    <property type="protein sequence ID" value="GAA1679659.1"/>
    <property type="molecule type" value="Genomic_DNA"/>
</dbReference>
<dbReference type="InterPro" id="IPR006448">
    <property type="entry name" value="Phage_term_ssu_P27"/>
</dbReference>
<sequence>MTRPRKPRPPADLQAPGKAFWSRTVSTFELTDSEVQLLRAVCRLLDEIELLEAAIDRDGVVVRGSTGQIRVHPAVAEARGHRVAAARLIAQLALPDQDDNTVLTALQARSRRANDTRWGKAVSNGQAS</sequence>
<accession>A0ABP4SZB9</accession>
<organism evidence="1 2">
    <name type="scientific">Kribbella yunnanensis</name>
    <dbReference type="NCBI Taxonomy" id="190194"/>
    <lineage>
        <taxon>Bacteria</taxon>
        <taxon>Bacillati</taxon>
        <taxon>Actinomycetota</taxon>
        <taxon>Actinomycetes</taxon>
        <taxon>Propionibacteriales</taxon>
        <taxon>Kribbellaceae</taxon>
        <taxon>Kribbella</taxon>
    </lineage>
</organism>
<proteinExistence type="predicted"/>
<evidence type="ECO:0008006" key="3">
    <source>
        <dbReference type="Google" id="ProtNLM"/>
    </source>
</evidence>
<keyword evidence="2" id="KW-1185">Reference proteome</keyword>
<comment type="caution">
    <text evidence="1">The sequence shown here is derived from an EMBL/GenBank/DDBJ whole genome shotgun (WGS) entry which is preliminary data.</text>
</comment>
<dbReference type="Pfam" id="PF05119">
    <property type="entry name" value="Terminase_4"/>
    <property type="match status" value="1"/>
</dbReference>
<evidence type="ECO:0000313" key="1">
    <source>
        <dbReference type="EMBL" id="GAA1679659.1"/>
    </source>
</evidence>
<dbReference type="Proteomes" id="UP001500280">
    <property type="component" value="Unassembled WGS sequence"/>
</dbReference>
<gene>
    <name evidence="1" type="ORF">GCM10009745_24470</name>
</gene>
<evidence type="ECO:0000313" key="2">
    <source>
        <dbReference type="Proteomes" id="UP001500280"/>
    </source>
</evidence>
<dbReference type="RefSeq" id="WP_344149615.1">
    <property type="nucleotide sequence ID" value="NZ_BAAANF010000008.1"/>
</dbReference>
<reference evidence="2" key="1">
    <citation type="journal article" date="2019" name="Int. J. Syst. Evol. Microbiol.">
        <title>The Global Catalogue of Microorganisms (GCM) 10K type strain sequencing project: providing services to taxonomists for standard genome sequencing and annotation.</title>
        <authorList>
            <consortium name="The Broad Institute Genomics Platform"/>
            <consortium name="The Broad Institute Genome Sequencing Center for Infectious Disease"/>
            <person name="Wu L."/>
            <person name="Ma J."/>
        </authorList>
    </citation>
    <scope>NUCLEOTIDE SEQUENCE [LARGE SCALE GENOMIC DNA]</scope>
    <source>
        <strain evidence="2">JCM 14307</strain>
    </source>
</reference>
<protein>
    <recommendedName>
        <fullName evidence="3">Terminase</fullName>
    </recommendedName>
</protein>